<dbReference type="InterPro" id="IPR006602">
    <property type="entry name" value="DM10_dom"/>
</dbReference>
<feature type="domain" description="DM10" evidence="6">
    <location>
        <begin position="82"/>
        <end position="189"/>
    </location>
</feature>
<comment type="subcellular location">
    <subcellularLocation>
        <location evidence="1">Cytoplasm</location>
        <location evidence="1">Cytoskeleton</location>
        <location evidence="1">Cilium axoneme</location>
    </subcellularLocation>
</comment>
<dbReference type="OrthoDB" id="6360546at2759"/>
<dbReference type="Pfam" id="PF06565">
    <property type="entry name" value="DM10_dom"/>
    <property type="match status" value="1"/>
</dbReference>
<evidence type="ECO:0000313" key="7">
    <source>
        <dbReference type="EMBL" id="JAC45104.1"/>
    </source>
</evidence>
<reference evidence="7" key="1">
    <citation type="journal article" date="2014" name="BMC Genomics">
        <title>Characterizing the developmental transcriptome of the oriental fruit fly, Bactrocera dorsalis (Diptera: Tephritidae) through comparative genomic analysis with Drosophila melanogaster utilizing modENCODE datasets.</title>
        <authorList>
            <person name="Geib S.M."/>
            <person name="Calla B."/>
            <person name="Hall B."/>
            <person name="Hou S."/>
            <person name="Manoukis N.C."/>
        </authorList>
    </citation>
    <scope>NUCLEOTIDE SEQUENCE</scope>
    <source>
        <strain evidence="7">Punador</strain>
    </source>
</reference>
<sequence>MLRIPGMPFLPGTTFRDLSRTNFPKPQSLMNFQGISMLNDRQPPAMVDVGGMCIDINCPPTATPSLYPPKTGPRLPPWIAYDKKVLGFDAFFKETLHEVYNAPYQVRKVKIMYYLEDGTMQITEPKVDNSGIPQGCLVHRQRIPKPPPCQNEFISILDLNVDTSIQIFDRIYHITNCDLFTRHFLNRSGIAVPDPVDMPVDPTTEMRKRSARKIHNQPPKKHSFAQFLAFDRKVLKFHGYWDDRSIGKC</sequence>
<dbReference type="GO" id="GO:0010975">
    <property type="term" value="P:regulation of neuron projection development"/>
    <property type="evidence" value="ECO:0007669"/>
    <property type="project" value="TreeGrafter"/>
</dbReference>
<evidence type="ECO:0000259" key="6">
    <source>
        <dbReference type="PROSITE" id="PS51336"/>
    </source>
</evidence>
<dbReference type="GO" id="GO:0005930">
    <property type="term" value="C:axoneme"/>
    <property type="evidence" value="ECO:0007669"/>
    <property type="project" value="UniProtKB-SubCell"/>
</dbReference>
<gene>
    <name evidence="7" type="primary">EFHC2</name>
</gene>
<proteinExistence type="predicted"/>
<protein>
    <submittedName>
        <fullName evidence="7">EF-hand domain-containing family member C2</fullName>
    </submittedName>
</protein>
<organism evidence="7">
    <name type="scientific">Bactrocera dorsalis</name>
    <name type="common">Oriental fruit fly</name>
    <name type="synonym">Dacus dorsalis</name>
    <dbReference type="NCBI Taxonomy" id="27457"/>
    <lineage>
        <taxon>Eukaryota</taxon>
        <taxon>Metazoa</taxon>
        <taxon>Ecdysozoa</taxon>
        <taxon>Arthropoda</taxon>
        <taxon>Hexapoda</taxon>
        <taxon>Insecta</taxon>
        <taxon>Pterygota</taxon>
        <taxon>Neoptera</taxon>
        <taxon>Endopterygota</taxon>
        <taxon>Diptera</taxon>
        <taxon>Brachycera</taxon>
        <taxon>Muscomorpha</taxon>
        <taxon>Tephritoidea</taxon>
        <taxon>Tephritidae</taxon>
        <taxon>Bactrocera</taxon>
        <taxon>Bactrocera</taxon>
    </lineage>
</organism>
<dbReference type="PANTHER" id="PTHR12086">
    <property type="entry name" value="EF-HAND DOMAIN C-TERMINAL CONTAINING PROTEIN"/>
    <property type="match status" value="1"/>
</dbReference>
<dbReference type="Gene3D" id="2.30.29.170">
    <property type="match status" value="1"/>
</dbReference>
<evidence type="ECO:0000256" key="1">
    <source>
        <dbReference type="ARBA" id="ARBA00004430"/>
    </source>
</evidence>
<keyword evidence="2" id="KW-0963">Cytoplasm</keyword>
<dbReference type="FunFam" id="2.30.29.170:FF:000004">
    <property type="entry name" value="EF-hand domain containing 2"/>
    <property type="match status" value="1"/>
</dbReference>
<name>A0A034VRL3_BACDO</name>
<evidence type="ECO:0000256" key="4">
    <source>
        <dbReference type="ARBA" id="ARBA00023212"/>
    </source>
</evidence>
<dbReference type="EMBL" id="GAKP01013848">
    <property type="protein sequence ID" value="JAC45104.1"/>
    <property type="molecule type" value="Transcribed_RNA"/>
</dbReference>
<dbReference type="GO" id="GO:0005874">
    <property type="term" value="C:microtubule"/>
    <property type="evidence" value="ECO:0007669"/>
    <property type="project" value="TreeGrafter"/>
</dbReference>
<keyword evidence="3" id="KW-0677">Repeat</keyword>
<evidence type="ECO:0000256" key="3">
    <source>
        <dbReference type="ARBA" id="ARBA00022737"/>
    </source>
</evidence>
<evidence type="ECO:0000256" key="2">
    <source>
        <dbReference type="ARBA" id="ARBA00022490"/>
    </source>
</evidence>
<dbReference type="InterPro" id="IPR040193">
    <property type="entry name" value="EFHC1/EFHC2/EFHB"/>
</dbReference>
<dbReference type="PROSITE" id="PS51336">
    <property type="entry name" value="DM10"/>
    <property type="match status" value="1"/>
</dbReference>
<dbReference type="PANTHER" id="PTHR12086:SF11">
    <property type="entry name" value="EF-HAND DOMAIN-CONTAINING FAMILY MEMBER C2"/>
    <property type="match status" value="1"/>
</dbReference>
<keyword evidence="4" id="KW-0206">Cytoskeleton</keyword>
<dbReference type="AlphaFoldDB" id="A0A034VRL3"/>
<accession>A0A034VRL3</accession>
<dbReference type="SMART" id="SM00676">
    <property type="entry name" value="DM10"/>
    <property type="match status" value="1"/>
</dbReference>
<keyword evidence="5" id="KW-0966">Cell projection</keyword>
<evidence type="ECO:0000256" key="5">
    <source>
        <dbReference type="ARBA" id="ARBA00023273"/>
    </source>
</evidence>